<evidence type="ECO:0000313" key="8">
    <source>
        <dbReference type="EMBL" id="AAY00030.1"/>
    </source>
</evidence>
<accession>Q49HK7</accession>
<dbReference type="GO" id="GO:0006310">
    <property type="term" value="P:DNA recombination"/>
    <property type="evidence" value="ECO:0007669"/>
    <property type="project" value="UniProtKB-KW"/>
</dbReference>
<dbReference type="GO" id="GO:0003677">
    <property type="term" value="F:DNA binding"/>
    <property type="evidence" value="ECO:0007669"/>
    <property type="project" value="UniProtKB-UniRule"/>
</dbReference>
<evidence type="ECO:0000259" key="6">
    <source>
        <dbReference type="PROSITE" id="PS51898"/>
    </source>
</evidence>
<evidence type="ECO:0000256" key="2">
    <source>
        <dbReference type="ARBA" id="ARBA00022908"/>
    </source>
</evidence>
<dbReference type="Pfam" id="PF02899">
    <property type="entry name" value="Phage_int_SAM_1"/>
    <property type="match status" value="1"/>
</dbReference>
<evidence type="ECO:0000256" key="5">
    <source>
        <dbReference type="PROSITE-ProRule" id="PRU01248"/>
    </source>
</evidence>
<dbReference type="InterPro" id="IPR011010">
    <property type="entry name" value="DNA_brk_join_enz"/>
</dbReference>
<dbReference type="InterPro" id="IPR013762">
    <property type="entry name" value="Integrase-like_cat_sf"/>
</dbReference>
<dbReference type="InterPro" id="IPR002104">
    <property type="entry name" value="Integrase_catalytic"/>
</dbReference>
<organism evidence="8">
    <name type="scientific">uncultured bacterial symbiont of Discodermia dissoluta</name>
    <dbReference type="NCBI Taxonomy" id="323654"/>
    <lineage>
        <taxon>Bacteria</taxon>
        <taxon>environmental samples</taxon>
    </lineage>
</organism>
<protein>
    <submittedName>
        <fullName evidence="8">Putative integrase/recombinase</fullName>
    </submittedName>
</protein>
<comment type="similarity">
    <text evidence="1">Belongs to the 'phage' integrase family.</text>
</comment>
<dbReference type="InterPro" id="IPR044068">
    <property type="entry name" value="CB"/>
</dbReference>
<dbReference type="Gene3D" id="1.10.443.10">
    <property type="entry name" value="Intergrase catalytic core"/>
    <property type="match status" value="1"/>
</dbReference>
<sequence length="339" mass="37832">MPEAGPNSLGRALQAFFGQHLPLVRGASRHTVLAYRDGFKLLLRFLEQHLQRPSAALDFPDLEPDNLLAFLDHAETQRGNTIATRNARLTAVHSFARYAATRHPEHLALCQRILAIPFKRGPERSIEYLEADEAQALLAAPDCGTPSGRRDRALLLAMYNTGARVQEILDLRPCDLQLERPFQALLRGKGRKERICPLMKETAVALRALLAERGVPLDSEQPLFRNRHGAPLHRSGVRYILHKHCCQAATHAPTLKRKRIHPHVMRHTMASHHLQAGVDIVTISHLLGHASVETANRYAVVNLETKRAAVAKAGTLGEPNPELKGWHTDSTILDWLESL</sequence>
<dbReference type="PANTHER" id="PTHR30349">
    <property type="entry name" value="PHAGE INTEGRASE-RELATED"/>
    <property type="match status" value="1"/>
</dbReference>
<keyword evidence="4" id="KW-0233">DNA recombination</keyword>
<dbReference type="PROSITE" id="PS51898">
    <property type="entry name" value="TYR_RECOMBINASE"/>
    <property type="match status" value="1"/>
</dbReference>
<evidence type="ECO:0000256" key="4">
    <source>
        <dbReference type="ARBA" id="ARBA00023172"/>
    </source>
</evidence>
<feature type="domain" description="Core-binding (CB)" evidence="7">
    <location>
        <begin position="7"/>
        <end position="100"/>
    </location>
</feature>
<keyword evidence="3 5" id="KW-0238">DNA-binding</keyword>
<keyword evidence="2" id="KW-0229">DNA integration</keyword>
<dbReference type="InterPro" id="IPR004107">
    <property type="entry name" value="Integrase_SAM-like_N"/>
</dbReference>
<dbReference type="SUPFAM" id="SSF47823">
    <property type="entry name" value="lambda integrase-like, N-terminal domain"/>
    <property type="match status" value="1"/>
</dbReference>
<dbReference type="PROSITE" id="PS51900">
    <property type="entry name" value="CB"/>
    <property type="match status" value="1"/>
</dbReference>
<name>Q49HK7_9BACT</name>
<evidence type="ECO:0000256" key="3">
    <source>
        <dbReference type="ARBA" id="ARBA00023125"/>
    </source>
</evidence>
<dbReference type="GO" id="GO:0015074">
    <property type="term" value="P:DNA integration"/>
    <property type="evidence" value="ECO:0007669"/>
    <property type="project" value="UniProtKB-KW"/>
</dbReference>
<dbReference type="Pfam" id="PF00589">
    <property type="entry name" value="Phage_integrase"/>
    <property type="match status" value="1"/>
</dbReference>
<dbReference type="EMBL" id="AY907537">
    <property type="protein sequence ID" value="AAY00030.1"/>
    <property type="molecule type" value="Genomic_DNA"/>
</dbReference>
<dbReference type="InterPro" id="IPR010998">
    <property type="entry name" value="Integrase_recombinase_N"/>
</dbReference>
<dbReference type="Gene3D" id="1.10.150.130">
    <property type="match status" value="1"/>
</dbReference>
<feature type="domain" description="Tyr recombinase" evidence="6">
    <location>
        <begin position="124"/>
        <end position="311"/>
    </location>
</feature>
<dbReference type="AlphaFoldDB" id="Q49HK7"/>
<evidence type="ECO:0000259" key="7">
    <source>
        <dbReference type="PROSITE" id="PS51900"/>
    </source>
</evidence>
<dbReference type="SUPFAM" id="SSF56349">
    <property type="entry name" value="DNA breaking-rejoining enzymes"/>
    <property type="match status" value="1"/>
</dbReference>
<dbReference type="InterPro" id="IPR050090">
    <property type="entry name" value="Tyrosine_recombinase_XerCD"/>
</dbReference>
<dbReference type="PANTHER" id="PTHR30349:SF41">
    <property type="entry name" value="INTEGRASE_RECOMBINASE PROTEIN MJ0367-RELATED"/>
    <property type="match status" value="1"/>
</dbReference>
<reference evidence="8" key="1">
    <citation type="journal article" date="2005" name="Appl. Environ. Microbiol.">
        <title>Metagenomic analysis reveals diverse polyketide synthase gene clusters in microorganisms associated with the marine sponge Discodermia dissoluta.</title>
        <authorList>
            <person name="Schirmer A."/>
            <person name="Gadkari R."/>
            <person name="Reeves C.D."/>
            <person name="Ibrahim F."/>
            <person name="DeLong E.F."/>
            <person name="Hutchinson C.R."/>
        </authorList>
    </citation>
    <scope>NUCLEOTIDE SEQUENCE</scope>
</reference>
<evidence type="ECO:0000256" key="1">
    <source>
        <dbReference type="ARBA" id="ARBA00008857"/>
    </source>
</evidence>
<proteinExistence type="inferred from homology"/>